<dbReference type="EMBL" id="CP070499">
    <property type="protein sequence ID" value="QSB16584.1"/>
    <property type="molecule type" value="Genomic_DNA"/>
</dbReference>
<feature type="domain" description="Galactosyltransferase C-terminal" evidence="4">
    <location>
        <begin position="189"/>
        <end position="239"/>
    </location>
</feature>
<evidence type="ECO:0000313" key="6">
    <source>
        <dbReference type="Proteomes" id="UP000662857"/>
    </source>
</evidence>
<dbReference type="InterPro" id="IPR029044">
    <property type="entry name" value="Nucleotide-diphossugar_trans"/>
</dbReference>
<feature type="domain" description="Glycosyltransferase 2-like" evidence="3">
    <location>
        <begin position="14"/>
        <end position="101"/>
    </location>
</feature>
<dbReference type="AlphaFoldDB" id="A0A895YFE1"/>
<evidence type="ECO:0000256" key="1">
    <source>
        <dbReference type="ARBA" id="ARBA00022679"/>
    </source>
</evidence>
<reference evidence="5" key="1">
    <citation type="submission" date="2021-02" db="EMBL/GenBank/DDBJ databases">
        <title>Natrosporangium hydrolyticum gen. nov., sp. nov, a haloalkaliphilic actinobacterium from a soda solonchak soil.</title>
        <authorList>
            <person name="Sorokin D.Y."/>
            <person name="Khijniak T.V."/>
            <person name="Zakharycheva A.P."/>
            <person name="Boueva O.V."/>
            <person name="Ariskina E.V."/>
            <person name="Hahnke R.L."/>
            <person name="Bunk B."/>
            <person name="Sproer C."/>
            <person name="Schumann P."/>
            <person name="Evtushenko L.I."/>
            <person name="Kublanov I.V."/>
        </authorList>
    </citation>
    <scope>NUCLEOTIDE SEQUENCE</scope>
    <source>
        <strain evidence="5">DSM 106523</strain>
    </source>
</reference>
<organism evidence="5 6">
    <name type="scientific">Natronosporangium hydrolyticum</name>
    <dbReference type="NCBI Taxonomy" id="2811111"/>
    <lineage>
        <taxon>Bacteria</taxon>
        <taxon>Bacillati</taxon>
        <taxon>Actinomycetota</taxon>
        <taxon>Actinomycetes</taxon>
        <taxon>Micromonosporales</taxon>
        <taxon>Micromonosporaceae</taxon>
        <taxon>Natronosporangium</taxon>
    </lineage>
</organism>
<dbReference type="PANTHER" id="PTHR43685:SF3">
    <property type="entry name" value="SLR2126 PROTEIN"/>
    <property type="match status" value="1"/>
</dbReference>
<dbReference type="Proteomes" id="UP000662857">
    <property type="component" value="Chromosome"/>
</dbReference>
<sequence length="489" mass="52499">MTSVAPSRSVPAVSVVIPTYNRAELLARTLESLAAQRFPAGMLEVVVADDGSSDATAQVVRTVADRLPARYYRQADRGFRAASARNGGARLASAPVLVFLDTGTLAGPEFARAHYDAHRLGGESAGPGSAVLGYVYGYHPDDPLTGLGELLVSHGPEQVVDRLRDQPSFRDVRHAELAEADFDLGRLTTPWSLCWSVNVSVHADDFWAVGGFDEDFTGYGFEDVEFGYRLARSGVAFTASRDAWGVETPHDRSAASSVSWLRNLRRLLDKHRCPGVPGAGALAVAGTRHGRTRGAGGREHRDGPGPDRRVRLRGHGAGVVAARRGADRFRQRPAGARRGGAARRPPGACDRHPHPVPGRVLRSGRHLLAPGRAVGPARRAPAGRGTPDRPRGPRPPATPGPLAAMPVRRCRAPRGRSRGCGALQQFGQRPRRGGTEDHAHGHRHPAPRARGLRQPDREDGCPATEEEVGVGVEAWPAQHVAPCLQELRR</sequence>
<dbReference type="Pfam" id="PF02709">
    <property type="entry name" value="Glyco_transf_7C"/>
    <property type="match status" value="1"/>
</dbReference>
<accession>A0A895YFE1</accession>
<evidence type="ECO:0000256" key="2">
    <source>
        <dbReference type="SAM" id="MobiDB-lite"/>
    </source>
</evidence>
<evidence type="ECO:0000313" key="5">
    <source>
        <dbReference type="EMBL" id="QSB16584.1"/>
    </source>
</evidence>
<gene>
    <name evidence="5" type="ORF">JQS43_10085</name>
</gene>
<dbReference type="GO" id="GO:0016740">
    <property type="term" value="F:transferase activity"/>
    <property type="evidence" value="ECO:0007669"/>
    <property type="project" value="UniProtKB-KW"/>
</dbReference>
<dbReference type="SUPFAM" id="SSF53448">
    <property type="entry name" value="Nucleotide-diphospho-sugar transferases"/>
    <property type="match status" value="1"/>
</dbReference>
<feature type="compositionally biased region" description="Basic residues" evidence="2">
    <location>
        <begin position="408"/>
        <end position="417"/>
    </location>
</feature>
<keyword evidence="6" id="KW-1185">Reference proteome</keyword>
<dbReference type="Pfam" id="PF00535">
    <property type="entry name" value="Glycos_transf_2"/>
    <property type="match status" value="1"/>
</dbReference>
<dbReference type="InterPro" id="IPR027791">
    <property type="entry name" value="Galactosyl_T_C"/>
</dbReference>
<dbReference type="Gene3D" id="3.90.550.10">
    <property type="entry name" value="Spore Coat Polysaccharide Biosynthesis Protein SpsA, Chain A"/>
    <property type="match status" value="1"/>
</dbReference>
<dbReference type="InterPro" id="IPR001173">
    <property type="entry name" value="Glyco_trans_2-like"/>
</dbReference>
<dbReference type="InterPro" id="IPR050834">
    <property type="entry name" value="Glycosyltransf_2"/>
</dbReference>
<dbReference type="KEGG" id="nhy:JQS43_10085"/>
<feature type="compositionally biased region" description="Basic and acidic residues" evidence="2">
    <location>
        <begin position="296"/>
        <end position="309"/>
    </location>
</feature>
<protein>
    <submittedName>
        <fullName evidence="5">Glycosyltransferase</fullName>
    </submittedName>
</protein>
<proteinExistence type="predicted"/>
<dbReference type="PANTHER" id="PTHR43685">
    <property type="entry name" value="GLYCOSYLTRANSFERASE"/>
    <property type="match status" value="1"/>
</dbReference>
<feature type="region of interest" description="Disordered" evidence="2">
    <location>
        <begin position="288"/>
        <end position="468"/>
    </location>
</feature>
<feature type="compositionally biased region" description="Basic residues" evidence="2">
    <location>
        <begin position="440"/>
        <end position="451"/>
    </location>
</feature>
<feature type="compositionally biased region" description="Low complexity" evidence="2">
    <location>
        <begin position="369"/>
        <end position="385"/>
    </location>
</feature>
<evidence type="ECO:0000259" key="3">
    <source>
        <dbReference type="Pfam" id="PF00535"/>
    </source>
</evidence>
<keyword evidence="1" id="KW-0808">Transferase</keyword>
<evidence type="ECO:0000259" key="4">
    <source>
        <dbReference type="Pfam" id="PF02709"/>
    </source>
</evidence>
<name>A0A895YFE1_9ACTN</name>